<dbReference type="EMBL" id="QTSX02000809">
    <property type="protein sequence ID" value="KAJ9084757.1"/>
    <property type="molecule type" value="Genomic_DNA"/>
</dbReference>
<sequence>MNPNSHLLVNCRHGTCRSTSCTASSYQPIPPRPIKSPPPSLTKTSCWQKKEPTTMLYLVPAHSLNLNPTTKAHLRPPNIPNPSPHPSNPSPGSLPSPKSNLFSKLLTITQPCQHPSITFIPEQGSAARSQVDTPPNQTHPVPTASGLGHGQIKNTPITANATIDASQPPCFHISDPP</sequence>
<evidence type="ECO:0000313" key="1">
    <source>
        <dbReference type="EMBL" id="KAJ9084757.1"/>
    </source>
</evidence>
<name>A0ACC2UD08_9FUNG</name>
<accession>A0ACC2UD08</accession>
<gene>
    <name evidence="1" type="ORF">DSO57_1020834</name>
</gene>
<protein>
    <submittedName>
        <fullName evidence="1">Uncharacterized protein</fullName>
    </submittedName>
</protein>
<evidence type="ECO:0000313" key="2">
    <source>
        <dbReference type="Proteomes" id="UP001165960"/>
    </source>
</evidence>
<organism evidence="1 2">
    <name type="scientific">Entomophthora muscae</name>
    <dbReference type="NCBI Taxonomy" id="34485"/>
    <lineage>
        <taxon>Eukaryota</taxon>
        <taxon>Fungi</taxon>
        <taxon>Fungi incertae sedis</taxon>
        <taxon>Zoopagomycota</taxon>
        <taxon>Entomophthoromycotina</taxon>
        <taxon>Entomophthoromycetes</taxon>
        <taxon>Entomophthorales</taxon>
        <taxon>Entomophthoraceae</taxon>
        <taxon>Entomophthora</taxon>
    </lineage>
</organism>
<comment type="caution">
    <text evidence="1">The sequence shown here is derived from an EMBL/GenBank/DDBJ whole genome shotgun (WGS) entry which is preliminary data.</text>
</comment>
<dbReference type="Proteomes" id="UP001165960">
    <property type="component" value="Unassembled WGS sequence"/>
</dbReference>
<keyword evidence="2" id="KW-1185">Reference proteome</keyword>
<proteinExistence type="predicted"/>
<reference evidence="1" key="1">
    <citation type="submission" date="2022-04" db="EMBL/GenBank/DDBJ databases">
        <title>Genome of the entomopathogenic fungus Entomophthora muscae.</title>
        <authorList>
            <person name="Elya C."/>
            <person name="Lovett B.R."/>
            <person name="Lee E."/>
            <person name="Macias A.M."/>
            <person name="Hajek A.E."/>
            <person name="De Bivort B.L."/>
            <person name="Kasson M.T."/>
            <person name="De Fine Licht H.H."/>
            <person name="Stajich J.E."/>
        </authorList>
    </citation>
    <scope>NUCLEOTIDE SEQUENCE</scope>
    <source>
        <strain evidence="1">Berkeley</strain>
    </source>
</reference>